<dbReference type="GO" id="GO:0043488">
    <property type="term" value="P:regulation of mRNA stability"/>
    <property type="evidence" value="ECO:0007669"/>
    <property type="project" value="TreeGrafter"/>
</dbReference>
<dbReference type="InterPro" id="IPR011129">
    <property type="entry name" value="CSD"/>
</dbReference>
<dbReference type="InterPro" id="IPR012340">
    <property type="entry name" value="NA-bd_OB-fold"/>
</dbReference>
<accession>A0A4R8VB79</accession>
<dbReference type="OrthoDB" id="72963at2"/>
<evidence type="ECO:0000259" key="4">
    <source>
        <dbReference type="PROSITE" id="PS51857"/>
    </source>
</evidence>
<feature type="domain" description="CSD" evidence="4">
    <location>
        <begin position="8"/>
        <end position="73"/>
    </location>
</feature>
<protein>
    <submittedName>
        <fullName evidence="5">DUF1294 domain-containing protein</fullName>
    </submittedName>
</protein>
<evidence type="ECO:0000256" key="2">
    <source>
        <dbReference type="RuleBase" id="RU000408"/>
    </source>
</evidence>
<proteinExistence type="predicted"/>
<gene>
    <name evidence="5" type="ORF">E3N84_09360</name>
</gene>
<dbReference type="GO" id="GO:0005737">
    <property type="term" value="C:cytoplasm"/>
    <property type="evidence" value="ECO:0007669"/>
    <property type="project" value="UniProtKB-SubCell"/>
</dbReference>
<feature type="transmembrane region" description="Helical" evidence="3">
    <location>
        <begin position="87"/>
        <end position="106"/>
    </location>
</feature>
<sequence length="212" mass="23774">MGRIVTTRHSGVVTNWHDERGFGFIAPDGGGPDLFLHMREFQGAGQRPHDGMTVTYEPFLNREGQLRALHVVEVGEKWSHAPAAGRIGTQIIGYLAVACFLVIMVLEVEFWGMPAWVFAIYGGVSIISFALYWQDKRAAIAGTWRVPEEQLHLLGLVGGWPGGIVAQNLFRHKTKKERFARYFWFTVALNVLAFVAIGTIIRFDWISQLMGS</sequence>
<evidence type="ECO:0000256" key="3">
    <source>
        <dbReference type="SAM" id="Phobius"/>
    </source>
</evidence>
<comment type="subcellular location">
    <subcellularLocation>
        <location evidence="2">Cytoplasm</location>
    </subcellularLocation>
</comment>
<name>A0A4R8VB79_9MICO</name>
<dbReference type="SUPFAM" id="SSF50249">
    <property type="entry name" value="Nucleic acid-binding proteins"/>
    <property type="match status" value="1"/>
</dbReference>
<keyword evidence="6" id="KW-1185">Reference proteome</keyword>
<comment type="caution">
    <text evidence="5">The sequence shown here is derived from an EMBL/GenBank/DDBJ whole genome shotgun (WGS) entry which is preliminary data.</text>
</comment>
<dbReference type="Proteomes" id="UP000298488">
    <property type="component" value="Unassembled WGS sequence"/>
</dbReference>
<dbReference type="InterPro" id="IPR010718">
    <property type="entry name" value="DUF1294"/>
</dbReference>
<keyword evidence="3" id="KW-0812">Transmembrane</keyword>
<dbReference type="InterPro" id="IPR002059">
    <property type="entry name" value="CSP_DNA-bd"/>
</dbReference>
<dbReference type="PROSITE" id="PS51857">
    <property type="entry name" value="CSD_2"/>
    <property type="match status" value="1"/>
</dbReference>
<dbReference type="PANTHER" id="PTHR12962">
    <property type="entry name" value="CALCIUM-REGULATED HEAT STABLE PROTEIN CRHSP-24-RELATED"/>
    <property type="match status" value="1"/>
</dbReference>
<feature type="transmembrane region" description="Helical" evidence="3">
    <location>
        <begin position="113"/>
        <end position="133"/>
    </location>
</feature>
<dbReference type="Gene3D" id="2.40.50.140">
    <property type="entry name" value="Nucleic acid-binding proteins"/>
    <property type="match status" value="1"/>
</dbReference>
<keyword evidence="3" id="KW-1133">Transmembrane helix</keyword>
<evidence type="ECO:0000313" key="6">
    <source>
        <dbReference type="Proteomes" id="UP000298488"/>
    </source>
</evidence>
<dbReference type="InterPro" id="IPR019844">
    <property type="entry name" value="CSD_CS"/>
</dbReference>
<dbReference type="EMBL" id="SOFI01000003">
    <property type="protein sequence ID" value="TFB80219.1"/>
    <property type="molecule type" value="Genomic_DNA"/>
</dbReference>
<keyword evidence="3" id="KW-0472">Membrane</keyword>
<dbReference type="SMART" id="SM00357">
    <property type="entry name" value="CSP"/>
    <property type="match status" value="1"/>
</dbReference>
<dbReference type="AlphaFoldDB" id="A0A4R8VB79"/>
<dbReference type="PANTHER" id="PTHR12962:SF1">
    <property type="entry name" value="COLD SHOCK DOMAIN-CONTAINING PROTEIN CG9705"/>
    <property type="match status" value="1"/>
</dbReference>
<dbReference type="GO" id="GO:0003730">
    <property type="term" value="F:mRNA 3'-UTR binding"/>
    <property type="evidence" value="ECO:0007669"/>
    <property type="project" value="TreeGrafter"/>
</dbReference>
<keyword evidence="1" id="KW-0597">Phosphoprotein</keyword>
<dbReference type="InterPro" id="IPR052069">
    <property type="entry name" value="Ca-reg_mRNA-binding_domain"/>
</dbReference>
<dbReference type="Pfam" id="PF06961">
    <property type="entry name" value="DUF1294"/>
    <property type="match status" value="1"/>
</dbReference>
<evidence type="ECO:0000256" key="1">
    <source>
        <dbReference type="ARBA" id="ARBA00022553"/>
    </source>
</evidence>
<reference evidence="5 6" key="1">
    <citation type="submission" date="2019-03" db="EMBL/GenBank/DDBJ databases">
        <title>Genomics of glacier-inhabiting Cryobacterium strains.</title>
        <authorList>
            <person name="Liu Q."/>
            <person name="Xin Y.-H."/>
        </authorList>
    </citation>
    <scope>NUCLEOTIDE SEQUENCE [LARGE SCALE GENOMIC DNA]</scope>
    <source>
        <strain evidence="5 6">CGMCC 1.10440</strain>
    </source>
</reference>
<dbReference type="PROSITE" id="PS00352">
    <property type="entry name" value="CSD_1"/>
    <property type="match status" value="1"/>
</dbReference>
<organism evidence="5 6">
    <name type="scientific">Terrimesophilobacter mesophilus</name>
    <dbReference type="NCBI Taxonomy" id="433647"/>
    <lineage>
        <taxon>Bacteria</taxon>
        <taxon>Bacillati</taxon>
        <taxon>Actinomycetota</taxon>
        <taxon>Actinomycetes</taxon>
        <taxon>Micrococcales</taxon>
        <taxon>Microbacteriaceae</taxon>
        <taxon>Terrimesophilobacter</taxon>
    </lineage>
</organism>
<feature type="transmembrane region" description="Helical" evidence="3">
    <location>
        <begin position="182"/>
        <end position="203"/>
    </location>
</feature>
<evidence type="ECO:0000313" key="5">
    <source>
        <dbReference type="EMBL" id="TFB80219.1"/>
    </source>
</evidence>
<dbReference type="Pfam" id="PF00313">
    <property type="entry name" value="CSD"/>
    <property type="match status" value="1"/>
</dbReference>